<dbReference type="EMBL" id="AWUE01019171">
    <property type="protein sequence ID" value="OMO75738.1"/>
    <property type="molecule type" value="Genomic_DNA"/>
</dbReference>
<protein>
    <submittedName>
        <fullName evidence="2">Uncharacterized protein</fullName>
    </submittedName>
</protein>
<evidence type="ECO:0000313" key="2">
    <source>
        <dbReference type="EMBL" id="OMO75738.1"/>
    </source>
</evidence>
<reference evidence="3" key="1">
    <citation type="submission" date="2013-09" db="EMBL/GenBank/DDBJ databases">
        <title>Corchorus olitorius genome sequencing.</title>
        <authorList>
            <person name="Alam M."/>
            <person name="Haque M.S."/>
            <person name="Islam M.S."/>
            <person name="Emdad E.M."/>
            <person name="Islam M.M."/>
            <person name="Ahmed B."/>
            <person name="Halim A."/>
            <person name="Hossen Q.M.M."/>
            <person name="Hossain M.Z."/>
            <person name="Ahmed R."/>
            <person name="Khan M.M."/>
            <person name="Islam R."/>
            <person name="Rashid M.M."/>
            <person name="Khan S.A."/>
            <person name="Rahman M.S."/>
            <person name="Alam M."/>
            <person name="Yahiya A.S."/>
            <person name="Khan M.S."/>
            <person name="Azam M.S."/>
            <person name="Haque T."/>
            <person name="Lashkar M.Z.H."/>
            <person name="Akhand A.I."/>
            <person name="Morshed G."/>
            <person name="Roy S."/>
            <person name="Uddin K.S."/>
            <person name="Rabeya T."/>
            <person name="Hossain A.S."/>
            <person name="Chowdhury A."/>
            <person name="Snigdha A.R."/>
            <person name="Mortoza M.S."/>
            <person name="Matin S.A."/>
            <person name="Hoque S.M.E."/>
            <person name="Islam M.K."/>
            <person name="Roy D.K."/>
            <person name="Haider R."/>
            <person name="Moosa M.M."/>
            <person name="Elias S.M."/>
            <person name="Hasan A.M."/>
            <person name="Jahan S."/>
            <person name="Shafiuddin M."/>
            <person name="Mahmood N."/>
            <person name="Shommy N.S."/>
        </authorList>
    </citation>
    <scope>NUCLEOTIDE SEQUENCE [LARGE SCALE GENOMIC DNA]</scope>
    <source>
        <strain evidence="3">cv. O-4</strain>
    </source>
</reference>
<organism evidence="2 3">
    <name type="scientific">Corchorus olitorius</name>
    <dbReference type="NCBI Taxonomy" id="93759"/>
    <lineage>
        <taxon>Eukaryota</taxon>
        <taxon>Viridiplantae</taxon>
        <taxon>Streptophyta</taxon>
        <taxon>Embryophyta</taxon>
        <taxon>Tracheophyta</taxon>
        <taxon>Spermatophyta</taxon>
        <taxon>Magnoliopsida</taxon>
        <taxon>eudicotyledons</taxon>
        <taxon>Gunneridae</taxon>
        <taxon>Pentapetalae</taxon>
        <taxon>rosids</taxon>
        <taxon>malvids</taxon>
        <taxon>Malvales</taxon>
        <taxon>Malvaceae</taxon>
        <taxon>Grewioideae</taxon>
        <taxon>Apeibeae</taxon>
        <taxon>Corchorus</taxon>
    </lineage>
</organism>
<evidence type="ECO:0000256" key="1">
    <source>
        <dbReference type="SAM" id="MobiDB-lite"/>
    </source>
</evidence>
<feature type="region of interest" description="Disordered" evidence="1">
    <location>
        <begin position="21"/>
        <end position="43"/>
    </location>
</feature>
<proteinExistence type="predicted"/>
<comment type="caution">
    <text evidence="2">The sequence shown here is derived from an EMBL/GenBank/DDBJ whole genome shotgun (WGS) entry which is preliminary data.</text>
</comment>
<keyword evidence="3" id="KW-1185">Reference proteome</keyword>
<dbReference type="AlphaFoldDB" id="A0A1R3HZG4"/>
<accession>A0A1R3HZG4</accession>
<sequence>MDFIIEKPSKIHTRLLKSTRTETLRQFRQNETRNPKFPKSVEP</sequence>
<dbReference type="Proteomes" id="UP000187203">
    <property type="component" value="Unassembled WGS sequence"/>
</dbReference>
<gene>
    <name evidence="2" type="ORF">COLO4_25908</name>
</gene>
<evidence type="ECO:0000313" key="3">
    <source>
        <dbReference type="Proteomes" id="UP000187203"/>
    </source>
</evidence>
<name>A0A1R3HZG4_9ROSI</name>